<evidence type="ECO:0000256" key="1">
    <source>
        <dbReference type="ARBA" id="ARBA00022723"/>
    </source>
</evidence>
<evidence type="ECO:0000256" key="6">
    <source>
        <dbReference type="SAM" id="MobiDB-lite"/>
    </source>
</evidence>
<keyword evidence="1" id="KW-0479">Metal-binding</keyword>
<dbReference type="GO" id="GO:0003677">
    <property type="term" value="F:DNA binding"/>
    <property type="evidence" value="ECO:0007669"/>
    <property type="project" value="InterPro"/>
</dbReference>
<dbReference type="CDD" id="cd12148">
    <property type="entry name" value="fungal_TF_MHR"/>
    <property type="match status" value="1"/>
</dbReference>
<dbReference type="InterPro" id="IPR007219">
    <property type="entry name" value="XnlR_reg_dom"/>
</dbReference>
<protein>
    <recommendedName>
        <fullName evidence="7">Xylanolytic transcriptional activator regulatory domain-containing protein</fullName>
    </recommendedName>
</protein>
<organism evidence="8 9">
    <name type="scientific">Penicillium concentricum</name>
    <dbReference type="NCBI Taxonomy" id="293559"/>
    <lineage>
        <taxon>Eukaryota</taxon>
        <taxon>Fungi</taxon>
        <taxon>Dikarya</taxon>
        <taxon>Ascomycota</taxon>
        <taxon>Pezizomycotina</taxon>
        <taxon>Eurotiomycetes</taxon>
        <taxon>Eurotiomycetidae</taxon>
        <taxon>Eurotiales</taxon>
        <taxon>Aspergillaceae</taxon>
        <taxon>Penicillium</taxon>
    </lineage>
</organism>
<dbReference type="PANTHER" id="PTHR47660:SF2">
    <property type="entry name" value="TRANSCRIPTION FACTOR WITH C2H2 AND ZN(2)-CYS(6) DNA BINDING DOMAIN (EUROFUNG)"/>
    <property type="match status" value="1"/>
</dbReference>
<keyword evidence="3" id="KW-0805">Transcription regulation</keyword>
<dbReference type="GeneID" id="81460374"/>
<feature type="domain" description="Xylanolytic transcriptional activator regulatory" evidence="7">
    <location>
        <begin position="299"/>
        <end position="494"/>
    </location>
</feature>
<reference evidence="8" key="1">
    <citation type="submission" date="2022-12" db="EMBL/GenBank/DDBJ databases">
        <authorList>
            <person name="Petersen C."/>
        </authorList>
    </citation>
    <scope>NUCLEOTIDE SEQUENCE</scope>
    <source>
        <strain evidence="8">IBT 3081</strain>
    </source>
</reference>
<reference evidence="8" key="2">
    <citation type="journal article" date="2023" name="IMA Fungus">
        <title>Comparative genomic study of the Penicillium genus elucidates a diverse pangenome and 15 lateral gene transfer events.</title>
        <authorList>
            <person name="Petersen C."/>
            <person name="Sorensen T."/>
            <person name="Nielsen M.R."/>
            <person name="Sondergaard T.E."/>
            <person name="Sorensen J.L."/>
            <person name="Fitzpatrick D.A."/>
            <person name="Frisvad J.C."/>
            <person name="Nielsen K.L."/>
        </authorList>
    </citation>
    <scope>NUCLEOTIDE SEQUENCE</scope>
    <source>
        <strain evidence="8">IBT 3081</strain>
    </source>
</reference>
<dbReference type="GO" id="GO:0008270">
    <property type="term" value="F:zinc ion binding"/>
    <property type="evidence" value="ECO:0007669"/>
    <property type="project" value="InterPro"/>
</dbReference>
<keyword evidence="2" id="KW-0862">Zinc</keyword>
<dbReference type="RefSeq" id="XP_056585326.1">
    <property type="nucleotide sequence ID" value="XM_056721191.1"/>
</dbReference>
<feature type="region of interest" description="Disordered" evidence="6">
    <location>
        <begin position="1"/>
        <end position="81"/>
    </location>
</feature>
<feature type="compositionally biased region" description="Basic and acidic residues" evidence="6">
    <location>
        <begin position="10"/>
        <end position="19"/>
    </location>
</feature>
<proteinExistence type="predicted"/>
<keyword evidence="5" id="KW-0539">Nucleus</keyword>
<evidence type="ECO:0000313" key="9">
    <source>
        <dbReference type="Proteomes" id="UP001147752"/>
    </source>
</evidence>
<accession>A0A9X0B281</accession>
<feature type="compositionally biased region" description="Polar residues" evidence="6">
    <location>
        <begin position="33"/>
        <end position="58"/>
    </location>
</feature>
<evidence type="ECO:0000313" key="8">
    <source>
        <dbReference type="EMBL" id="KAJ5385550.1"/>
    </source>
</evidence>
<keyword evidence="9" id="KW-1185">Reference proteome</keyword>
<dbReference type="Proteomes" id="UP001147752">
    <property type="component" value="Unassembled WGS sequence"/>
</dbReference>
<evidence type="ECO:0000256" key="4">
    <source>
        <dbReference type="ARBA" id="ARBA00023163"/>
    </source>
</evidence>
<dbReference type="AlphaFoldDB" id="A0A9X0B281"/>
<evidence type="ECO:0000256" key="2">
    <source>
        <dbReference type="ARBA" id="ARBA00022833"/>
    </source>
</evidence>
<evidence type="ECO:0000256" key="5">
    <source>
        <dbReference type="ARBA" id="ARBA00023242"/>
    </source>
</evidence>
<keyword evidence="4" id="KW-0804">Transcription</keyword>
<dbReference type="EMBL" id="JAPZBT010000001">
    <property type="protein sequence ID" value="KAJ5385550.1"/>
    <property type="molecule type" value="Genomic_DNA"/>
</dbReference>
<evidence type="ECO:0000259" key="7">
    <source>
        <dbReference type="Pfam" id="PF04082"/>
    </source>
</evidence>
<evidence type="ECO:0000256" key="3">
    <source>
        <dbReference type="ARBA" id="ARBA00023015"/>
    </source>
</evidence>
<sequence>MSAPTQMSDHTSHEQREPPARNASLARSDPPAQHQSPTSSETRSPNTEPVTGDTNLNVVGQPFINPNAFTESNGDDHGLETSQHSFLEPRHGNHEIRPDMDLYGMEQPSSRENLHPERSNTINAHARIDTMGQVGSLDAANRLKDGGHSTDTIEAAREHASMPIPGERFSSRRHSLMADFQATNPVRLNDAKRFSGGEHQLWESVIRANVGNIFCNRTDRPPIQGGNGDKKSNSLSDFDISCWNRIRQLLSGAGACVPDSEFTNIPSPVSGPYESDAFSMPSLDVFDTVMDVFRWKFLPIASIIHIPTFSASDCPTTLLLAICELGFSLVKTKAAAEFVSQTFDRLIDAAHIALKSTMKGDSSPTSTLASFGASLLTLYIASLSGDRDMICKIQPLYIAAVTLAQAQGMFDVSDGFSYSNFWDLESTPERRWTSWCKAECMKRMAISFVELDCWFANYFSKMPIIRSEVIQIDLPSRNDLFQAASAEHWAKVIHNNPILQPASATAYAFPAYLDVQDKSRLYGYLNLLYHRICESQARAVIPRRTQEQQSGQVYEPHIDGSLRSCLVSALPYRQGTAKTSDLNSLLLWNMMCLLCCVDIHSLENASGRFGPEKAIQHLEGVQMWAQTPQARRAVLHSTEIYRLLYDRRASDALRLHVADALFVSALVLGFYFRTAPITTPDHPKVSIDLFSEIDWTSIGKCGLTDIEEGPKLPSEVPGDVHQFIRGGGDFTLQGRLFHHSRRNSRQSMMHCADLLDNISQKHDTTHSQVLRALSDTTLDTNDQQI</sequence>
<dbReference type="OrthoDB" id="4319066at2759"/>
<comment type="caution">
    <text evidence="8">The sequence shown here is derived from an EMBL/GenBank/DDBJ whole genome shotgun (WGS) entry which is preliminary data.</text>
</comment>
<dbReference type="PANTHER" id="PTHR47660">
    <property type="entry name" value="TRANSCRIPTION FACTOR WITH C2H2 AND ZN(2)-CYS(6) DNA BINDING DOMAIN (EUROFUNG)-RELATED-RELATED"/>
    <property type="match status" value="1"/>
</dbReference>
<name>A0A9X0B281_9EURO</name>
<gene>
    <name evidence="8" type="ORF">N7517_003461</name>
</gene>
<dbReference type="GO" id="GO:0006351">
    <property type="term" value="P:DNA-templated transcription"/>
    <property type="evidence" value="ECO:0007669"/>
    <property type="project" value="InterPro"/>
</dbReference>
<dbReference type="Pfam" id="PF04082">
    <property type="entry name" value="Fungal_trans"/>
    <property type="match status" value="1"/>
</dbReference>